<organism evidence="2 3">
    <name type="scientific">Caballeronia ptereochthonis</name>
    <dbReference type="NCBI Taxonomy" id="1777144"/>
    <lineage>
        <taxon>Bacteria</taxon>
        <taxon>Pseudomonadati</taxon>
        <taxon>Pseudomonadota</taxon>
        <taxon>Betaproteobacteria</taxon>
        <taxon>Burkholderiales</taxon>
        <taxon>Burkholderiaceae</taxon>
        <taxon>Caballeronia</taxon>
    </lineage>
</organism>
<evidence type="ECO:0000313" key="2">
    <source>
        <dbReference type="EMBL" id="SAK74126.1"/>
    </source>
</evidence>
<name>A0A158BWU7_9BURK</name>
<sequence>MIKNKIFLAIILISSSVCAKSTCADLHGQQSYKPLIMKNGTICFVQEPTLDPKTGAPLGTDSISLYYIANGNVPAKAEGRGLLYDETPGVIVDAFSRKVGRDHRDQVFVIHSMEVRNSLVEPNSSGKFYSVSVFYPSGNILHRDERASDWFGADYSWLSDGKRVIYRFPYMSKNDVQQAIDSPFASLMIDDSKTPVRVKFKSYLFEEPNVKSKTKKYLIAGDRAVVEKVTAGWCEVNYSGGAKRIDMWLMCSALDVESQTKNAN</sequence>
<accession>A0A158BWU7</accession>
<dbReference type="Proteomes" id="UP000054978">
    <property type="component" value="Unassembled WGS sequence"/>
</dbReference>
<keyword evidence="1" id="KW-0732">Signal</keyword>
<evidence type="ECO:0000256" key="1">
    <source>
        <dbReference type="SAM" id="SignalP"/>
    </source>
</evidence>
<evidence type="ECO:0000313" key="3">
    <source>
        <dbReference type="Proteomes" id="UP000054978"/>
    </source>
</evidence>
<proteinExistence type="predicted"/>
<dbReference type="OrthoDB" id="9033036at2"/>
<feature type="signal peptide" evidence="1">
    <location>
        <begin position="1"/>
        <end position="19"/>
    </location>
</feature>
<protein>
    <submittedName>
        <fullName evidence="2">Uncharacterized protein</fullName>
    </submittedName>
</protein>
<comment type="caution">
    <text evidence="2">The sequence shown here is derived from an EMBL/GenBank/DDBJ whole genome shotgun (WGS) entry which is preliminary data.</text>
</comment>
<dbReference type="AlphaFoldDB" id="A0A158BWU7"/>
<feature type="chain" id="PRO_5007622354" evidence="1">
    <location>
        <begin position="20"/>
        <end position="264"/>
    </location>
</feature>
<gene>
    <name evidence="2" type="ORF">AWB83_03676</name>
</gene>
<reference evidence="2" key="1">
    <citation type="submission" date="2016-01" db="EMBL/GenBank/DDBJ databases">
        <authorList>
            <person name="Peeters C."/>
        </authorList>
    </citation>
    <scope>NUCLEOTIDE SEQUENCE [LARGE SCALE GENOMIC DNA]</scope>
    <source>
        <strain evidence="2">LMG 29326</strain>
    </source>
</reference>
<dbReference type="EMBL" id="FCOB02000017">
    <property type="protein sequence ID" value="SAK74126.1"/>
    <property type="molecule type" value="Genomic_DNA"/>
</dbReference>
<dbReference type="STRING" id="1777144.AWB83_03676"/>
<dbReference type="RefSeq" id="WP_143750076.1">
    <property type="nucleotide sequence ID" value="NZ_FCOB02000017.1"/>
</dbReference>
<keyword evidence="3" id="KW-1185">Reference proteome</keyword>